<dbReference type="Proteomes" id="UP000186817">
    <property type="component" value="Unassembled WGS sequence"/>
</dbReference>
<keyword evidence="1" id="KW-0472">Membrane</keyword>
<feature type="transmembrane region" description="Helical" evidence="1">
    <location>
        <begin position="254"/>
        <end position="275"/>
    </location>
</feature>
<keyword evidence="1" id="KW-1133">Transmembrane helix</keyword>
<dbReference type="AlphaFoldDB" id="A0A1Q9DRX7"/>
<evidence type="ECO:0000313" key="2">
    <source>
        <dbReference type="EMBL" id="OLP97921.1"/>
    </source>
</evidence>
<dbReference type="OrthoDB" id="430026at2759"/>
<keyword evidence="1" id="KW-0812">Transmembrane</keyword>
<evidence type="ECO:0000313" key="3">
    <source>
        <dbReference type="Proteomes" id="UP000186817"/>
    </source>
</evidence>
<dbReference type="EMBL" id="LSRX01000416">
    <property type="protein sequence ID" value="OLP97921.1"/>
    <property type="molecule type" value="Genomic_DNA"/>
</dbReference>
<comment type="caution">
    <text evidence="2">The sequence shown here is derived from an EMBL/GenBank/DDBJ whole genome shotgun (WGS) entry which is preliminary data.</text>
</comment>
<proteinExistence type="predicted"/>
<gene>
    <name evidence="2" type="ORF">AK812_SmicGene19702</name>
</gene>
<name>A0A1Q9DRX7_SYMMI</name>
<organism evidence="2 3">
    <name type="scientific">Symbiodinium microadriaticum</name>
    <name type="common">Dinoflagellate</name>
    <name type="synonym">Zooxanthella microadriatica</name>
    <dbReference type="NCBI Taxonomy" id="2951"/>
    <lineage>
        <taxon>Eukaryota</taxon>
        <taxon>Sar</taxon>
        <taxon>Alveolata</taxon>
        <taxon>Dinophyceae</taxon>
        <taxon>Suessiales</taxon>
        <taxon>Symbiodiniaceae</taxon>
        <taxon>Symbiodinium</taxon>
    </lineage>
</organism>
<protein>
    <submittedName>
        <fullName evidence="2">Uncharacterized protein</fullName>
    </submittedName>
</protein>
<feature type="transmembrane region" description="Helical" evidence="1">
    <location>
        <begin position="227"/>
        <end position="247"/>
    </location>
</feature>
<keyword evidence="3" id="KW-1185">Reference proteome</keyword>
<evidence type="ECO:0000256" key="1">
    <source>
        <dbReference type="SAM" id="Phobius"/>
    </source>
</evidence>
<sequence length="311" mass="34113">MLDLTQMQKVLEEHSSKILAAPKDNLDGMMKLFQTETSERLDRWTGAPKLITHIDQRTLAQMAAECTKPKPGKGYRGTATVKAAMRRTEVPKQWEGGGHDSVMEDEISGMVLVPESVKMKTVQEWCQKQGAASFTELLEKLRGSALCPKKSMEVLFSEPFIEFNGSQSSLRKKDWQQISSSIPSLAADAPAAEVFLALGLRLDTNTYESCLRLAVLILIMTEAAETMALLIGKIVAVMMMMVVVVVMDIIISSICMIIITIIIMMVACCMVQVALQLLTLGPGPLAEGAWKYAGNNLAEEVNVTSSILLEN</sequence>
<reference evidence="2 3" key="1">
    <citation type="submission" date="2016-02" db="EMBL/GenBank/DDBJ databases">
        <title>Genome analysis of coral dinoflagellate symbionts highlights evolutionary adaptations to a symbiotic lifestyle.</title>
        <authorList>
            <person name="Aranda M."/>
            <person name="Li Y."/>
            <person name="Liew Y.J."/>
            <person name="Baumgarten S."/>
            <person name="Simakov O."/>
            <person name="Wilson M."/>
            <person name="Piel J."/>
            <person name="Ashoor H."/>
            <person name="Bougouffa S."/>
            <person name="Bajic V.B."/>
            <person name="Ryu T."/>
            <person name="Ravasi T."/>
            <person name="Bayer T."/>
            <person name="Micklem G."/>
            <person name="Kim H."/>
            <person name="Bhak J."/>
            <person name="Lajeunesse T.C."/>
            <person name="Voolstra C.R."/>
        </authorList>
    </citation>
    <scope>NUCLEOTIDE SEQUENCE [LARGE SCALE GENOMIC DNA]</scope>
    <source>
        <strain evidence="2 3">CCMP2467</strain>
    </source>
</reference>
<accession>A0A1Q9DRX7</accession>